<dbReference type="GO" id="GO:0005524">
    <property type="term" value="F:ATP binding"/>
    <property type="evidence" value="ECO:0007669"/>
    <property type="project" value="UniProtKB-KW"/>
</dbReference>
<dbReference type="InterPro" id="IPR041118">
    <property type="entry name" value="Rx_N"/>
</dbReference>
<evidence type="ECO:0000313" key="12">
    <source>
        <dbReference type="Proteomes" id="UP000011116"/>
    </source>
</evidence>
<evidence type="ECO:0000256" key="8">
    <source>
        <dbReference type="ARBA" id="ARBA00023054"/>
    </source>
</evidence>
<evidence type="ECO:0000256" key="1">
    <source>
        <dbReference type="ARBA" id="ARBA00008894"/>
    </source>
</evidence>
<dbReference type="InterPro" id="IPR027417">
    <property type="entry name" value="P-loop_NTPase"/>
</dbReference>
<dbReference type="InterPro" id="IPR042197">
    <property type="entry name" value="Apaf_helical"/>
</dbReference>
<evidence type="ECO:0000256" key="5">
    <source>
        <dbReference type="ARBA" id="ARBA00022741"/>
    </source>
</evidence>
<dbReference type="InterPro" id="IPR032675">
    <property type="entry name" value="LRR_dom_sf"/>
</dbReference>
<dbReference type="Pfam" id="PF18052">
    <property type="entry name" value="Rx_N"/>
    <property type="match status" value="1"/>
</dbReference>
<dbReference type="InterPro" id="IPR055414">
    <property type="entry name" value="LRR_R13L4/SHOC2-like"/>
</dbReference>
<dbReference type="Gene3D" id="3.80.10.10">
    <property type="entry name" value="Ribonuclease Inhibitor"/>
    <property type="match status" value="4"/>
</dbReference>
<dbReference type="InterPro" id="IPR036388">
    <property type="entry name" value="WH-like_DNA-bd_sf"/>
</dbReference>
<organism evidence="11 12">
    <name type="scientific">Hordeum vulgare subsp. vulgare</name>
    <name type="common">Domesticated barley</name>
    <dbReference type="NCBI Taxonomy" id="112509"/>
    <lineage>
        <taxon>Eukaryota</taxon>
        <taxon>Viridiplantae</taxon>
        <taxon>Streptophyta</taxon>
        <taxon>Embryophyta</taxon>
        <taxon>Tracheophyta</taxon>
        <taxon>Spermatophyta</taxon>
        <taxon>Magnoliopsida</taxon>
        <taxon>Liliopsida</taxon>
        <taxon>Poales</taxon>
        <taxon>Poaceae</taxon>
        <taxon>BOP clade</taxon>
        <taxon>Pooideae</taxon>
        <taxon>Triticodae</taxon>
        <taxon>Triticeae</taxon>
        <taxon>Hordeinae</taxon>
        <taxon>Hordeum</taxon>
    </lineage>
</organism>
<dbReference type="Gene3D" id="1.20.5.4130">
    <property type="match status" value="1"/>
</dbReference>
<dbReference type="GO" id="GO:0009626">
    <property type="term" value="P:plant-type hypersensitive response"/>
    <property type="evidence" value="ECO:0007669"/>
    <property type="project" value="UniProtKB-ARBA"/>
</dbReference>
<evidence type="ECO:0000259" key="10">
    <source>
        <dbReference type="PROSITE" id="PS50835"/>
    </source>
</evidence>
<gene>
    <name evidence="11" type="primary">LOC123427657</name>
</gene>
<dbReference type="GO" id="GO:0043531">
    <property type="term" value="F:ADP binding"/>
    <property type="evidence" value="ECO:0007669"/>
    <property type="project" value="InterPro"/>
</dbReference>
<proteinExistence type="inferred from homology"/>
<dbReference type="EnsemblPlants" id="HORVU.MOREX.r3.1HG0002800.1">
    <property type="protein sequence ID" value="HORVU.MOREX.r3.1HG0002800.1"/>
    <property type="gene ID" value="HORVU.MOREX.r3.1HG0002800"/>
</dbReference>
<dbReference type="GO" id="GO:0002758">
    <property type="term" value="P:innate immune response-activating signaling pathway"/>
    <property type="evidence" value="ECO:0007669"/>
    <property type="project" value="UniProtKB-ARBA"/>
</dbReference>
<dbReference type="GeneID" id="123427657"/>
<dbReference type="Gene3D" id="1.10.8.430">
    <property type="entry name" value="Helical domain of apoptotic protease-activating factors"/>
    <property type="match status" value="1"/>
</dbReference>
<dbReference type="PANTHER" id="PTHR36766:SF55">
    <property type="entry name" value="OS11G0492900 PROTEIN"/>
    <property type="match status" value="1"/>
</dbReference>
<keyword evidence="3" id="KW-0732">Signal</keyword>
<dbReference type="InterPro" id="IPR007110">
    <property type="entry name" value="Ig-like_dom"/>
</dbReference>
<dbReference type="OrthoDB" id="644940at2759"/>
<keyword evidence="7" id="KW-0067">ATP-binding</keyword>
<keyword evidence="2" id="KW-0433">Leucine-rich repeat</keyword>
<dbReference type="Pfam" id="PF23598">
    <property type="entry name" value="LRR_14"/>
    <property type="match status" value="1"/>
</dbReference>
<reference evidence="11" key="3">
    <citation type="submission" date="2022-01" db="UniProtKB">
        <authorList>
            <consortium name="EnsemblPlants"/>
        </authorList>
    </citation>
    <scope>IDENTIFICATION</scope>
    <source>
        <strain evidence="11">subsp. vulgare</strain>
    </source>
</reference>
<dbReference type="RefSeq" id="XP_044967726.1">
    <property type="nucleotide sequence ID" value="XM_045111791.1"/>
</dbReference>
<dbReference type="PROSITE" id="PS50835">
    <property type="entry name" value="IG_LIKE"/>
    <property type="match status" value="1"/>
</dbReference>
<dbReference type="InterPro" id="IPR058922">
    <property type="entry name" value="WHD_DRP"/>
</dbReference>
<dbReference type="Gene3D" id="3.40.50.300">
    <property type="entry name" value="P-loop containing nucleotide triphosphate hydrolases"/>
    <property type="match status" value="1"/>
</dbReference>
<keyword evidence="5" id="KW-0547">Nucleotide-binding</keyword>
<keyword evidence="6" id="KW-0611">Plant defense</keyword>
<dbReference type="PANTHER" id="PTHR36766">
    <property type="entry name" value="PLANT BROAD-SPECTRUM MILDEW RESISTANCE PROTEIN RPW8"/>
    <property type="match status" value="1"/>
</dbReference>
<protein>
    <recommendedName>
        <fullName evidence="10">Ig-like domain-containing protein</fullName>
    </recommendedName>
</protein>
<dbReference type="FunFam" id="1.10.10.10:FF:000322">
    <property type="entry name" value="Probable disease resistance protein At1g63360"/>
    <property type="match status" value="1"/>
</dbReference>
<keyword evidence="12" id="KW-1185">Reference proteome</keyword>
<evidence type="ECO:0000256" key="4">
    <source>
        <dbReference type="ARBA" id="ARBA00022737"/>
    </source>
</evidence>
<evidence type="ECO:0000256" key="9">
    <source>
        <dbReference type="SAM" id="MobiDB-lite"/>
    </source>
</evidence>
<evidence type="ECO:0000313" key="11">
    <source>
        <dbReference type="EnsemblPlants" id="HORVU.MOREX.r3.1HG0002800.1"/>
    </source>
</evidence>
<evidence type="ECO:0000256" key="6">
    <source>
        <dbReference type="ARBA" id="ARBA00022821"/>
    </source>
</evidence>
<accession>A0A8I6WYH0</accession>
<reference evidence="12" key="1">
    <citation type="journal article" date="2012" name="Nature">
        <title>A physical, genetic and functional sequence assembly of the barley genome.</title>
        <authorList>
            <consortium name="The International Barley Genome Sequencing Consortium"/>
            <person name="Mayer K.F."/>
            <person name="Waugh R."/>
            <person name="Brown J.W."/>
            <person name="Schulman A."/>
            <person name="Langridge P."/>
            <person name="Platzer M."/>
            <person name="Fincher G.B."/>
            <person name="Muehlbauer G.J."/>
            <person name="Sato K."/>
            <person name="Close T.J."/>
            <person name="Wise R.P."/>
            <person name="Stein N."/>
        </authorList>
    </citation>
    <scope>NUCLEOTIDE SEQUENCE [LARGE SCALE GENOMIC DNA]</scope>
    <source>
        <strain evidence="12">cv. Morex</strain>
    </source>
</reference>
<keyword evidence="8" id="KW-0175">Coiled coil</keyword>
<keyword evidence="4" id="KW-0677">Repeat</keyword>
<dbReference type="Proteomes" id="UP000011116">
    <property type="component" value="Chromosome 1H"/>
</dbReference>
<evidence type="ECO:0000256" key="7">
    <source>
        <dbReference type="ARBA" id="ARBA00022840"/>
    </source>
</evidence>
<dbReference type="SMR" id="A0A8I6WYH0"/>
<feature type="domain" description="Ig-like" evidence="10">
    <location>
        <begin position="1262"/>
        <end position="1322"/>
    </location>
</feature>
<dbReference type="InterPro" id="IPR001611">
    <property type="entry name" value="Leu-rich_rpt"/>
</dbReference>
<dbReference type="GO" id="GO:0042742">
    <property type="term" value="P:defense response to bacterium"/>
    <property type="evidence" value="ECO:0007669"/>
    <property type="project" value="UniProtKB-ARBA"/>
</dbReference>
<comment type="similarity">
    <text evidence="1">Belongs to the disease resistance NB-LRR family.</text>
</comment>
<dbReference type="Gene3D" id="1.10.10.10">
    <property type="entry name" value="Winged helix-like DNA-binding domain superfamily/Winged helix DNA-binding domain"/>
    <property type="match status" value="1"/>
</dbReference>
<dbReference type="SUPFAM" id="SSF52540">
    <property type="entry name" value="P-loop containing nucleoside triphosphate hydrolases"/>
    <property type="match status" value="1"/>
</dbReference>
<dbReference type="KEGG" id="hvg:123427657"/>
<dbReference type="PRINTS" id="PR00364">
    <property type="entry name" value="DISEASERSIST"/>
</dbReference>
<dbReference type="InterPro" id="IPR002182">
    <property type="entry name" value="NB-ARC"/>
</dbReference>
<dbReference type="PROSITE" id="PS51450">
    <property type="entry name" value="LRR"/>
    <property type="match status" value="1"/>
</dbReference>
<evidence type="ECO:0000256" key="2">
    <source>
        <dbReference type="ARBA" id="ARBA00022614"/>
    </source>
</evidence>
<sequence>MAELVAAMAIRPLVSMLMSKASNSLLDQYKVMEGMEEQHKILKRKLPAILDVMTDAEEQATEHRDGAKAWLLELKAVAYQANEVFDEFKYEALRREARKKGHYRELGFDVIKLFPTHNRFVFRHRMGRKLSRILQAIEVLIAEMHAFRFKYRPQPQVSKQWRQTDHVIMDPQEIASRSREKDKKNIVATLLGQANNADIAVVPIVGMGGLGKTTLTQLIYNEPEIQKHFQLLLWVCVSDTFDVNSLAKSIVEASPNKDDDTNKPPLDRLQKLVSGQRYLLVLDDVWDNRELRRWERLKAYLQHGGMGSVVLTTTRDKRVAEIMGAEAYNLSVLEDSFIKEIIEARAFSSEKGKPVELVEMVDEIVKRCSGSPLAATALGSVLYTKTSVNEWKAVSSRSSICTEETGILPILKLSYNDLPSHMKQCFAFCAVFPKDYKIDVEKLIRLWIANGFIPEHKEDSLETVGKHIFKELASRSFFLDIEKSKQVYYDLKEKDYYSRTTCKIHDLMHDIAMSVMEKECVVATVEPIQIELLPDTARHLFLSCEKAEGILNDSMVRRSPVIQTLICDIRVQGSLKNLSKYSSLRALKLRTWGFLPLELKYLHHLRYLDLSQNYMESLPEDISILYNLQTLDLSNCQYLYRLPRQMKYMTSLCHLYTHGCPKLKSMPPELGNLTKLQTLTCFVASVTSPDCSDVAQLQGLNLGGQLELRWVENVEKAEAKVANLGKKKDLRELTLRWSSVSDSKVLDNFEPHDGLLVLKIYSYGGNCVGMLQNMVEIHLSHCERLQFLFRCGTSFTLPKLKVLTLEHLLDFDRWWEINERQEEQTIFPVLEKFFIRHCRKLIALPEASLLEEPCRGDNRLVCTPFSLLENLFMWYCGKLIALREAPLLQEPCNSSYRSVCSAFPALKVLALEDLESLQRWDAAAEGEHILFPQLEKLSIKKCPKLINLPEAPKLSVLEIEDGKQEIFHFVQRYLPSLTNLVLNLENTEITSETECSSIVPVYSKEKLKQESLITVMKLGCSNSFFGSGALVPWDYFVHLEELEIERCNVLVHWPEKVFQSLVSLRKLRIWNCKNLIGYSEAPLAPSALTRSQHLPCLESLELTKCTSLVEMFNVPASLKRMFIFECSNLEYIFGKQQGMSELVQGSCCSEAMVPITVSELSSSSMNHFCSYLEDLTLIRCGSLPAALHLPPSLKMLEISHCSSIQVLSCRLGGLQKPQVTTSINIPEPSAALATAREHSFPRLQRLKIWSCDGMLRGILRLPTSLKILSIHSNSGLTSLECLLREHPPSLEFLWLESCSTLASLPNDPQAYGSLKMLGILRCPAIKKLPRCLQQQLCSIDNKTLDARYEVTEFKPSKPKTWKEIPRLVRERRQTCCNWRPFSFCSTENLESSGSSFCSTKNLESSGSSFCSTKNLESS</sequence>
<dbReference type="Gramene" id="HORVU.MOREX.r3.1HG0002800.1">
    <property type="protein sequence ID" value="HORVU.MOREX.r3.1HG0002800.1"/>
    <property type="gene ID" value="HORVU.MOREX.r3.1HG0002800"/>
</dbReference>
<feature type="region of interest" description="Disordered" evidence="9">
    <location>
        <begin position="1399"/>
        <end position="1418"/>
    </location>
</feature>
<reference evidence="11" key="2">
    <citation type="submission" date="2020-10" db="EMBL/GenBank/DDBJ databases">
        <authorList>
            <person name="Scholz U."/>
            <person name="Mascher M."/>
            <person name="Fiebig A."/>
        </authorList>
    </citation>
    <scope>NUCLEOTIDE SEQUENCE [LARGE SCALE GENOMIC DNA]</scope>
    <source>
        <strain evidence="11">cv. Morex</strain>
    </source>
</reference>
<dbReference type="SUPFAM" id="SSF52058">
    <property type="entry name" value="L domain-like"/>
    <property type="match status" value="3"/>
</dbReference>
<name>A0A8I6WYH0_HORVV</name>
<evidence type="ECO:0000256" key="3">
    <source>
        <dbReference type="ARBA" id="ARBA00022729"/>
    </source>
</evidence>
<dbReference type="Pfam" id="PF23559">
    <property type="entry name" value="WHD_DRP"/>
    <property type="match status" value="1"/>
</dbReference>
<dbReference type="Gramene" id="HORVU.MOREX.r2.1HG0001790.1">
    <property type="protein sequence ID" value="HORVU.MOREX.r2.1HG0001790.1"/>
    <property type="gene ID" value="HORVU.MOREX.r2.1HG0001790"/>
</dbReference>
<dbReference type="Pfam" id="PF00931">
    <property type="entry name" value="NB-ARC"/>
    <property type="match status" value="1"/>
</dbReference>